<dbReference type="Pfam" id="PF13378">
    <property type="entry name" value="MR_MLE_C"/>
    <property type="match status" value="1"/>
</dbReference>
<feature type="domain" description="Mandelate racemase/muconate lactonizing enzyme C-terminal" evidence="11">
    <location>
        <begin position="213"/>
        <end position="307"/>
    </location>
</feature>
<protein>
    <recommendedName>
        <fullName evidence="5">glucarate dehydratase</fullName>
        <ecNumber evidence="5">4.2.1.40</ecNumber>
    </recommendedName>
</protein>
<dbReference type="InterPro" id="IPR034598">
    <property type="entry name" value="GlucD-like"/>
</dbReference>
<evidence type="ECO:0000256" key="1">
    <source>
        <dbReference type="ARBA" id="ARBA00001426"/>
    </source>
</evidence>
<comment type="catalytic activity">
    <reaction evidence="1">
        <text>D-glucarate = 5-dehydro-4-deoxy-D-glucarate + H2O</text>
        <dbReference type="Rhea" id="RHEA:14573"/>
        <dbReference type="ChEBI" id="CHEBI:15377"/>
        <dbReference type="ChEBI" id="CHEBI:30612"/>
        <dbReference type="ChEBI" id="CHEBI:42819"/>
        <dbReference type="EC" id="4.2.1.40"/>
    </reaction>
</comment>
<evidence type="ECO:0000256" key="7">
    <source>
        <dbReference type="ARBA" id="ARBA00022842"/>
    </source>
</evidence>
<dbReference type="InterPro" id="IPR034593">
    <property type="entry name" value="DgoD-like"/>
</dbReference>
<evidence type="ECO:0000256" key="4">
    <source>
        <dbReference type="ARBA" id="ARBA00009938"/>
    </source>
</evidence>
<dbReference type="SMART" id="SM00922">
    <property type="entry name" value="MR_MLE"/>
    <property type="match status" value="1"/>
</dbReference>
<feature type="compositionally biased region" description="Basic residues" evidence="10">
    <location>
        <begin position="16"/>
        <end position="25"/>
    </location>
</feature>
<reference evidence="12 13" key="1">
    <citation type="submission" date="2015-09" db="EMBL/GenBank/DDBJ databases">
        <title>Genome announcement of multiple Pseudomonas syringae strains.</title>
        <authorList>
            <person name="Thakur S."/>
            <person name="Wang P.W."/>
            <person name="Gong Y."/>
            <person name="Weir B.S."/>
            <person name="Guttman D.S."/>
        </authorList>
    </citation>
    <scope>NUCLEOTIDE SEQUENCE [LARGE SCALE GENOMIC DNA]</scope>
    <source>
        <strain evidence="12 13">ICMP3956</strain>
    </source>
</reference>
<comment type="cofactor">
    <cofactor evidence="2">
        <name>Mg(2+)</name>
        <dbReference type="ChEBI" id="CHEBI:18420"/>
    </cofactor>
</comment>
<evidence type="ECO:0000256" key="9">
    <source>
        <dbReference type="PIRSR" id="PIRSR634598-1"/>
    </source>
</evidence>
<evidence type="ECO:0000256" key="2">
    <source>
        <dbReference type="ARBA" id="ARBA00001946"/>
    </source>
</evidence>
<dbReference type="InterPro" id="IPR013342">
    <property type="entry name" value="Mandelate_racemase_C"/>
</dbReference>
<dbReference type="InterPro" id="IPR029065">
    <property type="entry name" value="Enolase_C-like"/>
</dbReference>
<accession>A0A0P9XVG4</accession>
<dbReference type="SFLD" id="SFLDS00001">
    <property type="entry name" value="Enolase"/>
    <property type="match status" value="1"/>
</dbReference>
<comment type="similarity">
    <text evidence="4">Belongs to the mandelate racemase/muconate lactonizing enzyme family. GlucD subfamily.</text>
</comment>
<dbReference type="Gene3D" id="3.30.390.10">
    <property type="entry name" value="Enolase-like, N-terminal domain"/>
    <property type="match status" value="1"/>
</dbReference>
<sequence length="466" mass="51294">MPAPPREVMRAARPGLSRRPRRRPPRSAPTQASNPDQPGDSPLKIIRVTVTPIAFRDPPLLNASGIHEPFALRSIIEIESDNGYIGLGESYGDAPALAIQQQVQNQLIGLDPFNLSQLRSIVQATVAAHKPTSLAGAELAPGSHASKAVSNAYSAFEVAFLDLQARSINVPLVDLLGGAVRDQVPFSAYLFFKYAQHADSPYAPDSWGEALSEEQIVAQARRMIEAYGFKSIKLKAGALDPEHEVSCIKALKNAFPGYPLRIDPNGNWSLETSIRMAELLGDDLQYYEDPTPGLDGMSELHKRTGLPLATNMVVTDFDEFRRSVALNSVQIVLADHHYWGGLRDTQTLAKMCDTFGLGVSMHSNSHLGISLMAMTHVAASVPNLDYACDTHYPWQEPDEEVIKGGKLPIVDGCVKLTREPGLGLELDYDQLGKLNDQYLSCGIRQRDDVKQMQKYKPEWKAVKPRY</sequence>
<evidence type="ECO:0000313" key="12">
    <source>
        <dbReference type="EMBL" id="KPY40033.1"/>
    </source>
</evidence>
<dbReference type="Pfam" id="PF02746">
    <property type="entry name" value="MR_MLE_N"/>
    <property type="match status" value="1"/>
</dbReference>
<evidence type="ECO:0000313" key="13">
    <source>
        <dbReference type="Proteomes" id="UP000050562"/>
    </source>
</evidence>
<comment type="pathway">
    <text evidence="3">Carbohydrate acid metabolism; D-glucarate degradation; 2,5-dioxopentanoate from D-glucarate: step 1/2.</text>
</comment>
<evidence type="ECO:0000256" key="3">
    <source>
        <dbReference type="ARBA" id="ARBA00005183"/>
    </source>
</evidence>
<dbReference type="PATRIC" id="fig|251707.3.peg.3410"/>
<dbReference type="PANTHER" id="PTHR48080:SF4">
    <property type="entry name" value="GLUCARATE DEHYDRATASE"/>
    <property type="match status" value="1"/>
</dbReference>
<dbReference type="Gene3D" id="3.20.20.120">
    <property type="entry name" value="Enolase-like C-terminal domain"/>
    <property type="match status" value="1"/>
</dbReference>
<dbReference type="Proteomes" id="UP000050562">
    <property type="component" value="Unassembled WGS sequence"/>
</dbReference>
<keyword evidence="7" id="KW-0460">Magnesium</keyword>
<feature type="active site" description="Proton acceptor" evidence="9">
    <location>
        <position position="362"/>
    </location>
</feature>
<proteinExistence type="inferred from homology"/>
<feature type="region of interest" description="Disordered" evidence="10">
    <location>
        <begin position="1"/>
        <end position="43"/>
    </location>
</feature>
<keyword evidence="6" id="KW-0479">Metal-binding</keyword>
<dbReference type="InterPro" id="IPR036849">
    <property type="entry name" value="Enolase-like_C_sf"/>
</dbReference>
<dbReference type="InterPro" id="IPR013341">
    <property type="entry name" value="Mandelate_racemase_N_dom"/>
</dbReference>
<feature type="active site" description="Proton acceptor" evidence="9">
    <location>
        <position position="235"/>
    </location>
</feature>
<dbReference type="SUPFAM" id="SSF51604">
    <property type="entry name" value="Enolase C-terminal domain-like"/>
    <property type="match status" value="1"/>
</dbReference>
<dbReference type="EMBL" id="LJRC01000046">
    <property type="protein sequence ID" value="KPY40033.1"/>
    <property type="molecule type" value="Genomic_DNA"/>
</dbReference>
<evidence type="ECO:0000256" key="6">
    <source>
        <dbReference type="ARBA" id="ARBA00022723"/>
    </source>
</evidence>
<dbReference type="PANTHER" id="PTHR48080">
    <property type="entry name" value="D-GALACTONATE DEHYDRATASE-RELATED"/>
    <property type="match status" value="1"/>
</dbReference>
<evidence type="ECO:0000256" key="5">
    <source>
        <dbReference type="ARBA" id="ARBA00011973"/>
    </source>
</evidence>
<evidence type="ECO:0000256" key="10">
    <source>
        <dbReference type="SAM" id="MobiDB-lite"/>
    </source>
</evidence>
<dbReference type="InterPro" id="IPR029017">
    <property type="entry name" value="Enolase-like_N"/>
</dbReference>
<evidence type="ECO:0000256" key="8">
    <source>
        <dbReference type="ARBA" id="ARBA00023239"/>
    </source>
</evidence>
<dbReference type="SUPFAM" id="SSF54826">
    <property type="entry name" value="Enolase N-terminal domain-like"/>
    <property type="match status" value="1"/>
</dbReference>
<dbReference type="GO" id="GO:0008872">
    <property type="term" value="F:glucarate dehydratase activity"/>
    <property type="evidence" value="ECO:0007669"/>
    <property type="project" value="UniProtKB-EC"/>
</dbReference>
<dbReference type="EC" id="4.2.1.40" evidence="5"/>
<dbReference type="SFLD" id="SFLDG00055">
    <property type="entry name" value="glucarate_dehydratase"/>
    <property type="match status" value="1"/>
</dbReference>
<organism evidence="12 13">
    <name type="scientific">Pseudomonas syringae pv. primulae</name>
    <dbReference type="NCBI Taxonomy" id="251707"/>
    <lineage>
        <taxon>Bacteria</taxon>
        <taxon>Pseudomonadati</taxon>
        <taxon>Pseudomonadota</taxon>
        <taxon>Gammaproteobacteria</taxon>
        <taxon>Pseudomonadales</taxon>
        <taxon>Pseudomonadaceae</taxon>
        <taxon>Pseudomonas</taxon>
    </lineage>
</organism>
<dbReference type="GO" id="GO:0046872">
    <property type="term" value="F:metal ion binding"/>
    <property type="evidence" value="ECO:0007669"/>
    <property type="project" value="UniProtKB-KW"/>
</dbReference>
<gene>
    <name evidence="12" type="ORF">ALO52_04792</name>
</gene>
<comment type="caution">
    <text evidence="12">The sequence shown here is derived from an EMBL/GenBank/DDBJ whole genome shotgun (WGS) entry which is preliminary data.</text>
</comment>
<keyword evidence="8" id="KW-0456">Lyase</keyword>
<dbReference type="CDD" id="cd03323">
    <property type="entry name" value="D-glucarate_dehydratase"/>
    <property type="match status" value="1"/>
</dbReference>
<name>A0A0P9XVG4_9PSED</name>
<evidence type="ECO:0000259" key="11">
    <source>
        <dbReference type="SMART" id="SM00922"/>
    </source>
</evidence>
<dbReference type="AlphaFoldDB" id="A0A0P9XVG4"/>